<name>A0A1B2RYW2_9CHLO</name>
<dbReference type="GO" id="GO:0005739">
    <property type="term" value="C:mitochondrion"/>
    <property type="evidence" value="ECO:0007669"/>
    <property type="project" value="UniProtKB-ARBA"/>
</dbReference>
<dbReference type="PANTHER" id="PTHR36181:SF2">
    <property type="entry name" value="INTRON-ENCODED ENDONUCLEASE AI3-RELATED"/>
    <property type="match status" value="1"/>
</dbReference>
<dbReference type="Gene3D" id="3.10.28.10">
    <property type="entry name" value="Homing endonucleases"/>
    <property type="match status" value="2"/>
</dbReference>
<gene>
    <name evidence="2" type="primary">orf402</name>
</gene>
<dbReference type="InterPro" id="IPR027434">
    <property type="entry name" value="Homing_endonucl"/>
</dbReference>
<dbReference type="InterPro" id="IPR051289">
    <property type="entry name" value="LAGLIDADG_Endonuclease"/>
</dbReference>
<sequence>MKMKKLKTFYPKFLSLAACLKPKPKQKGEKYVKPHVGLVIKLQNTKQFASSFNFVKKPLGNRNALHLPWQPSRLPSQGFCSLSFSAKGKPGSETKREAQCSQERWAVGLIDGDGHIGMERLGVQKWGPCLKVTLANSNARAIYRLKKILGVGRISRSQKYISLRVRNVGGWEKLQALFSKFPLKTDKYYAAQMVFQSLHFKKTLLLESKAGGAAKVDQNSREFLNQTFKNWKENLKTMRGVPAPVWQASPEFVKAIREKPNLSPKTLLQTLSFYTPDFLNQILDPDWFAGFVEAEGRFYILKNGQHGFALGQAYNSLVVAGIHKWLQIKSALKIRQNLLQPYVLLNTKNQESLLKIASLLKNRMLGMKSFSFAVWLRTLRKKKPALSLKARALLHKINQRQQ</sequence>
<geneLocation type="mitochondrion" evidence="2"/>
<reference evidence="2" key="1">
    <citation type="journal article" date="2016" name="Genome Biol. Evol.">
        <title>Mitochondrion-to-Chloroplast DNA Transfers and Intragenomic Proliferation of Chloroplast Group II Introns in Gloeotilopsis Green Algae (Ulotrichales, Ulvophyceae).</title>
        <authorList>
            <person name="Turmel M."/>
            <person name="Otis C."/>
            <person name="Lemieux C."/>
        </authorList>
    </citation>
    <scope>NUCLEOTIDE SEQUENCE</scope>
</reference>
<dbReference type="PANTHER" id="PTHR36181">
    <property type="entry name" value="INTRON-ENCODED ENDONUCLEASE AI3-RELATED"/>
    <property type="match status" value="1"/>
</dbReference>
<keyword evidence="2" id="KW-0496">Mitochondrion</keyword>
<keyword evidence="2" id="KW-0255">Endonuclease</keyword>
<dbReference type="GO" id="GO:0004519">
    <property type="term" value="F:endonuclease activity"/>
    <property type="evidence" value="ECO:0007669"/>
    <property type="project" value="UniProtKB-KW"/>
</dbReference>
<protein>
    <submittedName>
        <fullName evidence="2">Putative LAGLIDADG homing endonuclease</fullName>
    </submittedName>
</protein>
<keyword evidence="2" id="KW-0378">Hydrolase</keyword>
<dbReference type="Pfam" id="PF00961">
    <property type="entry name" value="LAGLIDADG_1"/>
    <property type="match status" value="1"/>
</dbReference>
<keyword evidence="2" id="KW-0540">Nuclease</keyword>
<evidence type="ECO:0000259" key="1">
    <source>
        <dbReference type="Pfam" id="PF00961"/>
    </source>
</evidence>
<accession>A0A1B2RYW2</accession>
<organism evidence="2">
    <name type="scientific">Rhexinema sarcinoideum</name>
    <dbReference type="NCBI Taxonomy" id="43261"/>
    <lineage>
        <taxon>Eukaryota</taxon>
        <taxon>Viridiplantae</taxon>
        <taxon>Chlorophyta</taxon>
        <taxon>core chlorophytes</taxon>
        <taxon>Ulvophyceae</taxon>
        <taxon>OUU clade</taxon>
        <taxon>Ulotrichales</taxon>
        <taxon>Helicodictyaceae</taxon>
        <taxon>Rhexinema</taxon>
    </lineage>
</organism>
<dbReference type="AlphaFoldDB" id="A0A1B2RYW2"/>
<dbReference type="EMBL" id="KX306822">
    <property type="protein sequence ID" value="AOC61523.1"/>
    <property type="molecule type" value="Genomic_DNA"/>
</dbReference>
<dbReference type="SUPFAM" id="SSF55608">
    <property type="entry name" value="Homing endonucleases"/>
    <property type="match status" value="2"/>
</dbReference>
<dbReference type="InterPro" id="IPR004860">
    <property type="entry name" value="LAGLIDADG_dom"/>
</dbReference>
<evidence type="ECO:0000313" key="2">
    <source>
        <dbReference type="EMBL" id="AOC61523.1"/>
    </source>
</evidence>
<feature type="domain" description="Homing endonuclease LAGLIDADG" evidence="1">
    <location>
        <begin position="107"/>
        <end position="190"/>
    </location>
</feature>
<proteinExistence type="predicted"/>